<reference evidence="1" key="1">
    <citation type="journal article" date="2015" name="Nature">
        <title>Complex archaea that bridge the gap between prokaryotes and eukaryotes.</title>
        <authorList>
            <person name="Spang A."/>
            <person name="Saw J.H."/>
            <person name="Jorgensen S.L."/>
            <person name="Zaremba-Niedzwiedzka K."/>
            <person name="Martijn J."/>
            <person name="Lind A.E."/>
            <person name="van Eijk R."/>
            <person name="Schleper C."/>
            <person name="Guy L."/>
            <person name="Ettema T.J."/>
        </authorList>
    </citation>
    <scope>NUCLEOTIDE SEQUENCE</scope>
</reference>
<comment type="caution">
    <text evidence="1">The sequence shown here is derived from an EMBL/GenBank/DDBJ whole genome shotgun (WGS) entry which is preliminary data.</text>
</comment>
<accession>A0A0F9QMG3</accession>
<dbReference type="EMBL" id="LAZR01001396">
    <property type="protein sequence ID" value="KKN45330.1"/>
    <property type="molecule type" value="Genomic_DNA"/>
</dbReference>
<gene>
    <name evidence="1" type="ORF">LCGC14_0684110</name>
</gene>
<name>A0A0F9QMG3_9ZZZZ</name>
<evidence type="ECO:0000313" key="1">
    <source>
        <dbReference type="EMBL" id="KKN45330.1"/>
    </source>
</evidence>
<proteinExistence type="predicted"/>
<sequence length="56" mass="6535">MLGVESTDQILDYYKDWDSSKAPVMLVLDNSNNFTENIENVDRKKLGHLRKKYSKS</sequence>
<dbReference type="AlphaFoldDB" id="A0A0F9QMG3"/>
<protein>
    <submittedName>
        <fullName evidence="1">Uncharacterized protein</fullName>
    </submittedName>
</protein>
<organism evidence="1">
    <name type="scientific">marine sediment metagenome</name>
    <dbReference type="NCBI Taxonomy" id="412755"/>
    <lineage>
        <taxon>unclassified sequences</taxon>
        <taxon>metagenomes</taxon>
        <taxon>ecological metagenomes</taxon>
    </lineage>
</organism>